<reference evidence="2" key="2">
    <citation type="journal article" date="2023" name="BMC Genomics">
        <title>Pest status, molecular evolution, and epigenetic factors derived from the genome assembly of Frankliniella fusca, a thysanopteran phytovirus vector.</title>
        <authorList>
            <person name="Catto M.A."/>
            <person name="Labadie P.E."/>
            <person name="Jacobson A.L."/>
            <person name="Kennedy G.G."/>
            <person name="Srinivasan R."/>
            <person name="Hunt B.G."/>
        </authorList>
    </citation>
    <scope>NUCLEOTIDE SEQUENCE</scope>
    <source>
        <strain evidence="2">PL_HMW_Pooled</strain>
    </source>
</reference>
<dbReference type="Proteomes" id="UP001219518">
    <property type="component" value="Unassembled WGS sequence"/>
</dbReference>
<evidence type="ECO:0000256" key="1">
    <source>
        <dbReference type="SAM" id="MobiDB-lite"/>
    </source>
</evidence>
<evidence type="ECO:0000313" key="2">
    <source>
        <dbReference type="EMBL" id="KAK3915768.1"/>
    </source>
</evidence>
<organism evidence="2 3">
    <name type="scientific">Frankliniella fusca</name>
    <dbReference type="NCBI Taxonomy" id="407009"/>
    <lineage>
        <taxon>Eukaryota</taxon>
        <taxon>Metazoa</taxon>
        <taxon>Ecdysozoa</taxon>
        <taxon>Arthropoda</taxon>
        <taxon>Hexapoda</taxon>
        <taxon>Insecta</taxon>
        <taxon>Pterygota</taxon>
        <taxon>Neoptera</taxon>
        <taxon>Paraneoptera</taxon>
        <taxon>Thysanoptera</taxon>
        <taxon>Terebrantia</taxon>
        <taxon>Thripoidea</taxon>
        <taxon>Thripidae</taxon>
        <taxon>Frankliniella</taxon>
    </lineage>
</organism>
<sequence>MDMPMLSSQEREPTSDPQPVPSPVTPADAFDFLEGLNFDVGQSDKEYDLLKDLDLSPSNSFEKGRVEVNECVDGTVGMACAEFTTTANVTAAKNILMIKGHKKDEVDEAVFRRKRTAPVLSRPTSASQIKKVVVDREKLKAAAAKVKADQEAALIRVKERLRAEKEERKRREEKSAERGRCAQERRDERQVKKKKEAEQRKEKEKRTEPEDNEKTDGEARDHDRESTDERQVKKRKAAETRKEEAKKKCIEPEDDETADAGAPDYDKIAATENDKIVDRKIKRKIMVEIEDENNEDGLTITIPNRALAPRTPKRKTDSTSYPCSCNKGQGAWFFRSSCENNPVAFCFKCNGPVKQREPNLSTRHHKSDNTNVLKLQTVNNCIYNKSARGPFHEKDVLRPLLDLGVNEEAARAYLSGLQRNIGFSLSTEDDKCAVWLTPEFCDDDFPGLDYDPVVERQLQSNIIGKKILDEVDAEVFTAVLKDAIGATLLIETAVCDLMVSVSVSVRNLSHLNVFNS</sequence>
<protein>
    <submittedName>
        <fullName evidence="2">Reticulocyte-binding protein 2-like protein a</fullName>
    </submittedName>
</protein>
<dbReference type="AlphaFoldDB" id="A0AAE1LDL8"/>
<evidence type="ECO:0000313" key="3">
    <source>
        <dbReference type="Proteomes" id="UP001219518"/>
    </source>
</evidence>
<comment type="caution">
    <text evidence="2">The sequence shown here is derived from an EMBL/GenBank/DDBJ whole genome shotgun (WGS) entry which is preliminary data.</text>
</comment>
<feature type="region of interest" description="Disordered" evidence="1">
    <location>
        <begin position="163"/>
        <end position="263"/>
    </location>
</feature>
<gene>
    <name evidence="2" type="ORF">KUF71_005914</name>
</gene>
<reference evidence="2" key="1">
    <citation type="submission" date="2021-07" db="EMBL/GenBank/DDBJ databases">
        <authorList>
            <person name="Catto M.A."/>
            <person name="Jacobson A."/>
            <person name="Kennedy G."/>
            <person name="Labadie P."/>
            <person name="Hunt B.G."/>
            <person name="Srinivasan R."/>
        </authorList>
    </citation>
    <scope>NUCLEOTIDE SEQUENCE</scope>
    <source>
        <strain evidence="2">PL_HMW_Pooled</strain>
        <tissue evidence="2">Head</tissue>
    </source>
</reference>
<proteinExistence type="predicted"/>
<dbReference type="EMBL" id="JAHWGI010000462">
    <property type="protein sequence ID" value="KAK3915768.1"/>
    <property type="molecule type" value="Genomic_DNA"/>
</dbReference>
<feature type="region of interest" description="Disordered" evidence="1">
    <location>
        <begin position="1"/>
        <end position="26"/>
    </location>
</feature>
<accession>A0AAE1LDL8</accession>
<keyword evidence="3" id="KW-1185">Reference proteome</keyword>
<feature type="compositionally biased region" description="Basic and acidic residues" evidence="1">
    <location>
        <begin position="163"/>
        <end position="251"/>
    </location>
</feature>
<name>A0AAE1LDL8_9NEOP</name>